<evidence type="ECO:0000313" key="1">
    <source>
        <dbReference type="EMBL" id="WZB88445.1"/>
    </source>
</evidence>
<dbReference type="EMBL" id="CP150887">
    <property type="protein sequence ID" value="WZB90450.1"/>
    <property type="molecule type" value="Genomic_DNA"/>
</dbReference>
<protein>
    <recommendedName>
        <fullName evidence="6">Transposase</fullName>
    </recommendedName>
</protein>
<reference evidence="1 5" key="1">
    <citation type="submission" date="2024-04" db="EMBL/GenBank/DDBJ databases">
        <title>Okeanomitos corallinicola gen. &amp; sp. nov. (Nostocales, Cyanobacteria), a new toxic marine heterocyst-forming cyanobacterium from a coral reef.</title>
        <authorList>
            <person name="Li H."/>
            <person name="Li R."/>
            <person name="Kang J."/>
            <person name="Hii K.S."/>
            <person name="Mohamed H.F."/>
            <person name="Xu X."/>
            <person name="Luo Z."/>
        </authorList>
    </citation>
    <scope>NUCLEOTIDE SEQUENCE [LARGE SCALE GENOMIC DNA]</scope>
    <source>
        <strain evidence="1 5">TIOX110</strain>
        <plasmid evidence="3 5">unnamed</plasmid>
    </source>
</reference>
<dbReference type="EMBL" id="CP150886">
    <property type="protein sequence ID" value="WZB89052.1"/>
    <property type="molecule type" value="Genomic_DNA"/>
</dbReference>
<evidence type="ECO:0000313" key="4">
    <source>
        <dbReference type="EMBL" id="WZB90450.1"/>
    </source>
</evidence>
<dbReference type="EMBL" id="CP150887">
    <property type="protein sequence ID" value="WZB90390.1"/>
    <property type="molecule type" value="Genomic_DNA"/>
</dbReference>
<accession>A0ABZ2UUA7</accession>
<keyword evidence="5" id="KW-1185">Reference proteome</keyword>
<evidence type="ECO:0008006" key="6">
    <source>
        <dbReference type="Google" id="ProtNLM"/>
    </source>
</evidence>
<evidence type="ECO:0000313" key="2">
    <source>
        <dbReference type="EMBL" id="WZB89052.1"/>
    </source>
</evidence>
<organism evidence="1 5">
    <name type="scientific">Okeanomitos corallinicola TIOX110</name>
    <dbReference type="NCBI Taxonomy" id="3133117"/>
    <lineage>
        <taxon>Bacteria</taxon>
        <taxon>Bacillati</taxon>
        <taxon>Cyanobacteriota</taxon>
        <taxon>Cyanophyceae</taxon>
        <taxon>Nostocales</taxon>
        <taxon>Aphanizomenonaceae</taxon>
        <taxon>Okeanomitos</taxon>
    </lineage>
</organism>
<keyword evidence="3" id="KW-0614">Plasmid</keyword>
<dbReference type="RefSeq" id="WP_353931352.1">
    <property type="nucleotide sequence ID" value="NZ_CP150886.1"/>
</dbReference>
<sequence>MPAKDSDIISRAELIQQAIATLQLSIQQIQASGEVAPPGCCVLRYQARGKQGTYWYYKLQANKPIFPTQQPDKLSKYKHLGKAGSPNHIHAVLSVARRTQIDHLQSCIDSLRQNWVELYDSLKEKK</sequence>
<evidence type="ECO:0000313" key="3">
    <source>
        <dbReference type="EMBL" id="WZB90390.1"/>
    </source>
</evidence>
<dbReference type="Proteomes" id="UP001483337">
    <property type="component" value="Plasmid unnamed"/>
</dbReference>
<dbReference type="Proteomes" id="UP001483337">
    <property type="component" value="Chromosome"/>
</dbReference>
<proteinExistence type="predicted"/>
<geneLocation type="plasmid" evidence="3 5">
    <name>unnamed</name>
</geneLocation>
<dbReference type="EMBL" id="CP150886">
    <property type="protein sequence ID" value="WZB88445.1"/>
    <property type="molecule type" value="Genomic_DNA"/>
</dbReference>
<name>A0ABZ2UUA7_9CYAN</name>
<gene>
    <name evidence="1" type="ORF">WJM97_01760</name>
    <name evidence="2" type="ORF">WJM97_05065</name>
    <name evidence="4" type="ORF">WJM97_22880</name>
    <name evidence="3" type="ORF">WJM97_23360</name>
</gene>
<evidence type="ECO:0000313" key="5">
    <source>
        <dbReference type="Proteomes" id="UP001483337"/>
    </source>
</evidence>